<dbReference type="InterPro" id="IPR036388">
    <property type="entry name" value="WH-like_DNA-bd_sf"/>
</dbReference>
<evidence type="ECO:0000313" key="1">
    <source>
        <dbReference type="EMBL" id="MFD3275484.1"/>
    </source>
</evidence>
<keyword evidence="2" id="KW-1185">Reference proteome</keyword>
<dbReference type="EMBL" id="JBBKYA010000002">
    <property type="protein sequence ID" value="MFD3275484.1"/>
    <property type="molecule type" value="Genomic_DNA"/>
</dbReference>
<organism evidence="1 2">
    <name type="scientific">Aquirufa echingensis</name>
    <dbReference type="NCBI Taxonomy" id="3096516"/>
    <lineage>
        <taxon>Bacteria</taxon>
        <taxon>Pseudomonadati</taxon>
        <taxon>Bacteroidota</taxon>
        <taxon>Cytophagia</taxon>
        <taxon>Cytophagales</taxon>
        <taxon>Flectobacillaceae</taxon>
        <taxon>Aquirufa</taxon>
    </lineage>
</organism>
<proteinExistence type="predicted"/>
<reference evidence="1 2" key="1">
    <citation type="submission" date="2024-03" db="EMBL/GenBank/DDBJ databases">
        <title>Aquirufa genome sequencing.</title>
        <authorList>
            <person name="Pitt A."/>
            <person name="Hahn M.W."/>
        </authorList>
    </citation>
    <scope>NUCLEOTIDE SEQUENCE [LARGE SCALE GENOMIC DNA]</scope>
    <source>
        <strain evidence="1 2">PLAD-142S6K</strain>
    </source>
</reference>
<gene>
    <name evidence="1" type="ORF">SKC38_04490</name>
</gene>
<dbReference type="Proteomes" id="UP001598114">
    <property type="component" value="Unassembled WGS sequence"/>
</dbReference>
<sequence length="223" mass="25282">MPLHKFSFIFEYALAKISIFVTQNCISSPRVHVTQEGEAVSGLGDLVLDNLFSGKIRVALLTKLLLNPVSKVYLRGLERDLGVSSNTVRLELNKLQEMHLIQAQEEEENAKVKHYRVNQAHPMFQTLRGIILQFVGLDQIVDQIIKKLGNVDQVYLTGELAEGKNSPFVDLVLVGNIDRPYLYQLIEKVEPLIQKKVRVGVFGKDEFQEGLMVGSGKWMRMME</sequence>
<protein>
    <recommendedName>
        <fullName evidence="3">ArsR family transcriptional regulator</fullName>
    </recommendedName>
</protein>
<dbReference type="InterPro" id="IPR036390">
    <property type="entry name" value="WH_DNA-bd_sf"/>
</dbReference>
<name>A0ABW6CXS0_9BACT</name>
<dbReference type="Gene3D" id="1.10.10.10">
    <property type="entry name" value="Winged helix-like DNA-binding domain superfamily/Winged helix DNA-binding domain"/>
    <property type="match status" value="1"/>
</dbReference>
<dbReference type="RefSeq" id="WP_377975460.1">
    <property type="nucleotide sequence ID" value="NZ_JBBKYA010000002.1"/>
</dbReference>
<dbReference type="SUPFAM" id="SSF46785">
    <property type="entry name" value="Winged helix' DNA-binding domain"/>
    <property type="match status" value="1"/>
</dbReference>
<accession>A0ABW6CXS0</accession>
<evidence type="ECO:0008006" key="3">
    <source>
        <dbReference type="Google" id="ProtNLM"/>
    </source>
</evidence>
<evidence type="ECO:0000313" key="2">
    <source>
        <dbReference type="Proteomes" id="UP001598114"/>
    </source>
</evidence>
<comment type="caution">
    <text evidence="1">The sequence shown here is derived from an EMBL/GenBank/DDBJ whole genome shotgun (WGS) entry which is preliminary data.</text>
</comment>